<comment type="caution">
    <text evidence="1">The sequence shown here is derived from an EMBL/GenBank/DDBJ whole genome shotgun (WGS) entry which is preliminary data.</text>
</comment>
<evidence type="ECO:0000313" key="2">
    <source>
        <dbReference type="Proteomes" id="UP000194946"/>
    </source>
</evidence>
<accession>A0A251ZT77</accession>
<proteinExistence type="predicted"/>
<gene>
    <name evidence="1" type="ORF">HK18_00365</name>
</gene>
<keyword evidence="2" id="KW-1185">Reference proteome</keyword>
<name>A0A251ZT77_9PROT</name>
<dbReference type="EMBL" id="JOPB01000011">
    <property type="protein sequence ID" value="OUI77854.1"/>
    <property type="molecule type" value="Genomic_DNA"/>
</dbReference>
<sequence length="196" mass="22121">MFLLVLGIVLINSSQAQEASNENSLLKLETYCPTSSSCIFTGENPFFIYTKIVNTSDVNLEIPLDAIKDSRIWGISKNIKTGEKIGRASGRPLANPDLAHKLTVLPAHSELLLAKGEWRNEIKENFHDVKANQFLYIVSIDKEAYYQGSSEPIGYYKNCKFEAKIFDLESQVIITKKKGLRLGHILKKKDRPVIVY</sequence>
<organism evidence="1 2">
    <name type="scientific">Commensalibacter intestini</name>
    <dbReference type="NCBI Taxonomy" id="479936"/>
    <lineage>
        <taxon>Bacteria</taxon>
        <taxon>Pseudomonadati</taxon>
        <taxon>Pseudomonadota</taxon>
        <taxon>Alphaproteobacteria</taxon>
        <taxon>Acetobacterales</taxon>
        <taxon>Acetobacteraceae</taxon>
    </lineage>
</organism>
<protein>
    <submittedName>
        <fullName evidence="1">Uncharacterized protein</fullName>
    </submittedName>
</protein>
<reference evidence="2" key="1">
    <citation type="submission" date="2014-06" db="EMBL/GenBank/DDBJ databases">
        <authorList>
            <person name="Winans N.J."/>
            <person name="Newell P.D."/>
            <person name="Douglas A.E."/>
        </authorList>
    </citation>
    <scope>NUCLEOTIDE SEQUENCE [LARGE SCALE GENOMIC DNA]</scope>
    <source>
        <strain evidence="2">DmL_052</strain>
    </source>
</reference>
<evidence type="ECO:0000313" key="1">
    <source>
        <dbReference type="EMBL" id="OUI77854.1"/>
    </source>
</evidence>
<dbReference type="Proteomes" id="UP000194946">
    <property type="component" value="Unassembled WGS sequence"/>
</dbReference>
<dbReference type="AlphaFoldDB" id="A0A251ZT77"/>